<dbReference type="SUPFAM" id="SSF52949">
    <property type="entry name" value="Macro domain-like"/>
    <property type="match status" value="1"/>
</dbReference>
<evidence type="ECO:0000313" key="11">
    <source>
        <dbReference type="Proteomes" id="UP000722125"/>
    </source>
</evidence>
<feature type="binding site" evidence="8">
    <location>
        <position position="267"/>
    </location>
    <ligand>
        <name>Mn(2+)</name>
        <dbReference type="ChEBI" id="CHEBI:29035"/>
        <label>1</label>
    </ligand>
</feature>
<dbReference type="InterPro" id="IPR011356">
    <property type="entry name" value="Leucine_aapep/pepB"/>
</dbReference>
<dbReference type="InterPro" id="IPR008283">
    <property type="entry name" value="Peptidase_M17_N"/>
</dbReference>
<dbReference type="Pfam" id="PF02789">
    <property type="entry name" value="Peptidase_M17_N"/>
    <property type="match status" value="1"/>
</dbReference>
<dbReference type="InterPro" id="IPR043472">
    <property type="entry name" value="Macro_dom-like"/>
</dbReference>
<dbReference type="Gene3D" id="3.40.630.10">
    <property type="entry name" value="Zn peptidases"/>
    <property type="match status" value="1"/>
</dbReference>
<dbReference type="PROSITE" id="PS00631">
    <property type="entry name" value="CYTOSOL_AP"/>
    <property type="match status" value="1"/>
</dbReference>
<dbReference type="GO" id="GO:0004177">
    <property type="term" value="F:aminopeptidase activity"/>
    <property type="evidence" value="ECO:0007669"/>
    <property type="project" value="UniProtKB-KW"/>
</dbReference>
<dbReference type="Gene3D" id="3.40.220.10">
    <property type="entry name" value="Leucine Aminopeptidase, subunit E, domain 1"/>
    <property type="match status" value="1"/>
</dbReference>
<evidence type="ECO:0000256" key="2">
    <source>
        <dbReference type="ARBA" id="ARBA00000967"/>
    </source>
</evidence>
<evidence type="ECO:0000256" key="3">
    <source>
        <dbReference type="ARBA" id="ARBA00009528"/>
    </source>
</evidence>
<comment type="caution">
    <text evidence="10">The sequence shown here is derived from an EMBL/GenBank/DDBJ whole genome shotgun (WGS) entry which is preliminary data.</text>
</comment>
<feature type="binding site" evidence="8">
    <location>
        <position position="267"/>
    </location>
    <ligand>
        <name>Mn(2+)</name>
        <dbReference type="ChEBI" id="CHEBI:29035"/>
        <label>2</label>
    </ligand>
</feature>
<dbReference type="EC" id="3.4.11.10" evidence="8"/>
<evidence type="ECO:0000256" key="6">
    <source>
        <dbReference type="ARBA" id="ARBA00022801"/>
    </source>
</evidence>
<comment type="catalytic activity">
    <reaction evidence="2 8">
        <text>Release of an N-terminal amino acid, preferentially leucine, but not glutamic or aspartic acids.</text>
        <dbReference type="EC" id="3.4.11.10"/>
    </reaction>
</comment>
<comment type="function">
    <text evidence="7 8">Presumably involved in the processing and regular turnover of intracellular proteins. Catalyzes the removal of unsubstituted N-terminal amino acids from various peptides.</text>
</comment>
<comment type="cofactor">
    <cofactor evidence="8">
        <name>Mn(2+)</name>
        <dbReference type="ChEBI" id="CHEBI:29035"/>
    </cofactor>
    <text evidence="8">Binds 2 manganese ions per subunit.</text>
</comment>
<feature type="domain" description="Cytosol aminopeptidase" evidence="9">
    <location>
        <begin position="342"/>
        <end position="349"/>
    </location>
</feature>
<name>A0ABS5U0C4_9CELL</name>
<gene>
    <name evidence="8" type="primary">pepA</name>
    <name evidence="10" type="ORF">KIN34_11160</name>
</gene>
<keyword evidence="5 8" id="KW-0645">Protease</keyword>
<dbReference type="PANTHER" id="PTHR11963:SF23">
    <property type="entry name" value="CYTOSOL AMINOPEPTIDASE"/>
    <property type="match status" value="1"/>
</dbReference>
<dbReference type="SUPFAM" id="SSF53187">
    <property type="entry name" value="Zn-dependent exopeptidases"/>
    <property type="match status" value="1"/>
</dbReference>
<keyword evidence="6 8" id="KW-0378">Hydrolase</keyword>
<feature type="binding site" evidence="8">
    <location>
        <position position="285"/>
    </location>
    <ligand>
        <name>Mn(2+)</name>
        <dbReference type="ChEBI" id="CHEBI:29035"/>
        <label>2</label>
    </ligand>
</feature>
<feature type="binding site" evidence="8">
    <location>
        <position position="346"/>
    </location>
    <ligand>
        <name>Mn(2+)</name>
        <dbReference type="ChEBI" id="CHEBI:29035"/>
        <label>2</label>
    </ligand>
</feature>
<feature type="binding site" evidence="8">
    <location>
        <position position="344"/>
    </location>
    <ligand>
        <name>Mn(2+)</name>
        <dbReference type="ChEBI" id="CHEBI:29035"/>
        <label>1</label>
    </ligand>
</feature>
<feature type="active site" evidence="8">
    <location>
        <position position="274"/>
    </location>
</feature>
<feature type="binding site" evidence="8">
    <location>
        <position position="262"/>
    </location>
    <ligand>
        <name>Mn(2+)</name>
        <dbReference type="ChEBI" id="CHEBI:29035"/>
        <label>2</label>
    </ligand>
</feature>
<proteinExistence type="inferred from homology"/>
<keyword evidence="8" id="KW-0963">Cytoplasm</keyword>
<dbReference type="EMBL" id="JAHBOH010000001">
    <property type="protein sequence ID" value="MBT0994839.1"/>
    <property type="molecule type" value="Genomic_DNA"/>
</dbReference>
<keyword evidence="8" id="KW-0479">Metal-binding</keyword>
<dbReference type="EC" id="3.4.11.1" evidence="8"/>
<dbReference type="PANTHER" id="PTHR11963">
    <property type="entry name" value="LEUCINE AMINOPEPTIDASE-RELATED"/>
    <property type="match status" value="1"/>
</dbReference>
<dbReference type="PRINTS" id="PR00481">
    <property type="entry name" value="LAMNOPPTDASE"/>
</dbReference>
<evidence type="ECO:0000256" key="4">
    <source>
        <dbReference type="ARBA" id="ARBA00022438"/>
    </source>
</evidence>
<evidence type="ECO:0000256" key="8">
    <source>
        <dbReference type="HAMAP-Rule" id="MF_00181"/>
    </source>
</evidence>
<comment type="similarity">
    <text evidence="3 8">Belongs to the peptidase M17 family.</text>
</comment>
<evidence type="ECO:0000259" key="9">
    <source>
        <dbReference type="PROSITE" id="PS00631"/>
    </source>
</evidence>
<sequence length="493" mass="50131">MIALTAKNPAQLSVDAVVVAVRPRGTSVAAVGADWLPKEIVQTLARDAARLGITGAVDEVRRLPGTGLKAAALVVTGVGDKPLDAGSPAGAETLRRAAGAATRELAGLASVALALPAPDAASVAAVAEGALLGAYTYSRYHALAEAAVAQIEVVTDRARDRAAQEAVARAEVLAASVHGTRDLVNAAPNDLYPAAFADEARAAVKQSGAKGLKVTVLDEKALASGGYGGLVGVGQGSARPPRLVKVAYSPSKPRAHVALVGKGITFDSGGISIKPAAGMEAMKSDMAGAAAVLHTVVAAARLGLPVAVTGWLCLAENMPSGTAQRPSDVLTIRGGKTVEVLNTDAEGRLVLADGLVAALEEEPDVVVDIATLTGAQVVALGYRVSAVMGTDEVRERVVASATSSGEQFWPMPLPEELRPTLKSKVADIANIGERFGGMLAAGVFLREFVGDAPWAHLDIAGPAFNEKAPHDYTPAGGTGVGVRTLLSLVESYA</sequence>
<protein>
    <recommendedName>
        <fullName evidence="8">Probable cytosol aminopeptidase</fullName>
        <ecNumber evidence="8">3.4.11.1</ecNumber>
    </recommendedName>
    <alternativeName>
        <fullName evidence="8">Leucine aminopeptidase</fullName>
        <shortName evidence="8">LAP</shortName>
        <ecNumber evidence="8">3.4.11.10</ecNumber>
    </alternativeName>
    <alternativeName>
        <fullName evidence="8">Leucyl aminopeptidase</fullName>
    </alternativeName>
</protein>
<dbReference type="HAMAP" id="MF_00181">
    <property type="entry name" value="Cytosol_peptidase_M17"/>
    <property type="match status" value="1"/>
</dbReference>
<comment type="subcellular location">
    <subcellularLocation>
        <location evidence="8">Cytoplasm</location>
    </subcellularLocation>
</comment>
<accession>A0ABS5U0C4</accession>
<keyword evidence="11" id="KW-1185">Reference proteome</keyword>
<evidence type="ECO:0000313" key="10">
    <source>
        <dbReference type="EMBL" id="MBT0994839.1"/>
    </source>
</evidence>
<organism evidence="10 11">
    <name type="scientific">Cellulomonas fulva</name>
    <dbReference type="NCBI Taxonomy" id="2835530"/>
    <lineage>
        <taxon>Bacteria</taxon>
        <taxon>Bacillati</taxon>
        <taxon>Actinomycetota</taxon>
        <taxon>Actinomycetes</taxon>
        <taxon>Micrococcales</taxon>
        <taxon>Cellulomonadaceae</taxon>
        <taxon>Cellulomonas</taxon>
    </lineage>
</organism>
<evidence type="ECO:0000256" key="1">
    <source>
        <dbReference type="ARBA" id="ARBA00000135"/>
    </source>
</evidence>
<comment type="catalytic activity">
    <reaction evidence="1 8">
        <text>Release of an N-terminal amino acid, Xaa-|-Yaa-, in which Xaa is preferably Leu, but may be other amino acids including Pro although not Arg or Lys, and Yaa may be Pro. Amino acid amides and methyl esters are also readily hydrolyzed, but rates on arylamides are exceedingly low.</text>
        <dbReference type="EC" id="3.4.11.1"/>
    </reaction>
</comment>
<dbReference type="InterPro" id="IPR000819">
    <property type="entry name" value="Peptidase_M17_C"/>
</dbReference>
<reference evidence="10 11" key="1">
    <citation type="submission" date="2021-05" db="EMBL/GenBank/DDBJ databases">
        <title>Description of Cellulomonas sp. DKR-3 sp. nov.</title>
        <authorList>
            <person name="Dahal R.H."/>
            <person name="Chaudhary D.K."/>
        </authorList>
    </citation>
    <scope>NUCLEOTIDE SEQUENCE [LARGE SCALE GENOMIC DNA]</scope>
    <source>
        <strain evidence="10 11">DKR-3</strain>
    </source>
</reference>
<keyword evidence="8" id="KW-0464">Manganese</keyword>
<dbReference type="RefSeq" id="WP_214350432.1">
    <property type="nucleotide sequence ID" value="NZ_JAHBOH010000001.1"/>
</dbReference>
<dbReference type="InterPro" id="IPR023042">
    <property type="entry name" value="Peptidase_M17_leu_NH2_pept"/>
</dbReference>
<evidence type="ECO:0000256" key="5">
    <source>
        <dbReference type="ARBA" id="ARBA00022670"/>
    </source>
</evidence>
<dbReference type="NCBIfam" id="NF002073">
    <property type="entry name" value="PRK00913.1-2"/>
    <property type="match status" value="1"/>
</dbReference>
<dbReference type="Proteomes" id="UP000722125">
    <property type="component" value="Unassembled WGS sequence"/>
</dbReference>
<feature type="active site" evidence="8">
    <location>
        <position position="348"/>
    </location>
</feature>
<evidence type="ECO:0000256" key="7">
    <source>
        <dbReference type="ARBA" id="ARBA00049972"/>
    </source>
</evidence>
<dbReference type="CDD" id="cd00433">
    <property type="entry name" value="Peptidase_M17"/>
    <property type="match status" value="1"/>
</dbReference>
<keyword evidence="4 8" id="KW-0031">Aminopeptidase</keyword>
<feature type="binding site" evidence="8">
    <location>
        <position position="346"/>
    </location>
    <ligand>
        <name>Mn(2+)</name>
        <dbReference type="ChEBI" id="CHEBI:29035"/>
        <label>1</label>
    </ligand>
</feature>
<dbReference type="Pfam" id="PF00883">
    <property type="entry name" value="Peptidase_M17"/>
    <property type="match status" value="1"/>
</dbReference>